<dbReference type="PROSITE" id="PS50801">
    <property type="entry name" value="STAS"/>
    <property type="match status" value="1"/>
</dbReference>
<evidence type="ECO:0000313" key="5">
    <source>
        <dbReference type="Proteomes" id="UP000465361"/>
    </source>
</evidence>
<evidence type="ECO:0000256" key="2">
    <source>
        <dbReference type="RuleBase" id="RU003749"/>
    </source>
</evidence>
<dbReference type="NCBIfam" id="TIGR00377">
    <property type="entry name" value="ant_ant_sig"/>
    <property type="match status" value="1"/>
</dbReference>
<reference evidence="4 5" key="1">
    <citation type="journal article" date="2019" name="Emerg. Microbes Infect.">
        <title>Comprehensive subspecies identification of 175 nontuberculous mycobacteria species based on 7547 genomic profiles.</title>
        <authorList>
            <person name="Matsumoto Y."/>
            <person name="Kinjo T."/>
            <person name="Motooka D."/>
            <person name="Nabeya D."/>
            <person name="Jung N."/>
            <person name="Uechi K."/>
            <person name="Horii T."/>
            <person name="Iida T."/>
            <person name="Fujita J."/>
            <person name="Nakamura S."/>
        </authorList>
    </citation>
    <scope>NUCLEOTIDE SEQUENCE [LARGE SCALE GENOMIC DNA]</scope>
    <source>
        <strain evidence="4 5">JCM 17322</strain>
    </source>
</reference>
<accession>A0A7I9XWG9</accession>
<dbReference type="PANTHER" id="PTHR33495:SF13">
    <property type="entry name" value="ANTI-SIGMA-F FACTOR ANTAGONIST RSFB"/>
    <property type="match status" value="1"/>
</dbReference>
<name>A0A7I9XWG9_9MYCO</name>
<feature type="domain" description="STAS" evidence="3">
    <location>
        <begin position="1"/>
        <end position="105"/>
    </location>
</feature>
<comment type="caution">
    <text evidence="4">The sequence shown here is derived from an EMBL/GenBank/DDBJ whole genome shotgun (WGS) entry which is preliminary data.</text>
</comment>
<dbReference type="SUPFAM" id="SSF52091">
    <property type="entry name" value="SpoIIaa-like"/>
    <property type="match status" value="1"/>
</dbReference>
<gene>
    <name evidence="4" type="primary">rsfB</name>
    <name evidence="4" type="ORF">MBOT_14980</name>
</gene>
<dbReference type="Pfam" id="PF01740">
    <property type="entry name" value="STAS"/>
    <property type="match status" value="1"/>
</dbReference>
<protein>
    <recommendedName>
        <fullName evidence="2">Anti-sigma factor antagonist</fullName>
    </recommendedName>
</protein>
<sequence>MGYHEGIAVLAVDGDVDLVTAPTLEEVIATVVADRPTALVIDLSAVQFLASAGLKLLAATREKIRGSSRFAVVAHGPATRRPIHLTGLDEMFAVYSTVDDALTAIQDSEFDH</sequence>
<evidence type="ECO:0000256" key="1">
    <source>
        <dbReference type="ARBA" id="ARBA00009013"/>
    </source>
</evidence>
<proteinExistence type="inferred from homology"/>
<dbReference type="PANTHER" id="PTHR33495">
    <property type="entry name" value="ANTI-SIGMA FACTOR ANTAGONIST TM_1081-RELATED-RELATED"/>
    <property type="match status" value="1"/>
</dbReference>
<organism evidence="4 5">
    <name type="scientific">Mycobacterium botniense</name>
    <dbReference type="NCBI Taxonomy" id="84962"/>
    <lineage>
        <taxon>Bacteria</taxon>
        <taxon>Bacillati</taxon>
        <taxon>Actinomycetota</taxon>
        <taxon>Actinomycetes</taxon>
        <taxon>Mycobacteriales</taxon>
        <taxon>Mycobacteriaceae</taxon>
        <taxon>Mycobacterium</taxon>
    </lineage>
</organism>
<dbReference type="AlphaFoldDB" id="A0A7I9XWG9"/>
<dbReference type="Gene3D" id="3.30.750.24">
    <property type="entry name" value="STAS domain"/>
    <property type="match status" value="1"/>
</dbReference>
<dbReference type="InterPro" id="IPR036513">
    <property type="entry name" value="STAS_dom_sf"/>
</dbReference>
<comment type="similarity">
    <text evidence="1 2">Belongs to the anti-sigma-factor antagonist family.</text>
</comment>
<dbReference type="InterPro" id="IPR003658">
    <property type="entry name" value="Anti-sigma_ant"/>
</dbReference>
<dbReference type="CDD" id="cd07043">
    <property type="entry name" value="STAS_anti-anti-sigma_factors"/>
    <property type="match status" value="1"/>
</dbReference>
<evidence type="ECO:0000259" key="3">
    <source>
        <dbReference type="PROSITE" id="PS50801"/>
    </source>
</evidence>
<evidence type="ECO:0000313" key="4">
    <source>
        <dbReference type="EMBL" id="GFG74133.1"/>
    </source>
</evidence>
<keyword evidence="5" id="KW-1185">Reference proteome</keyword>
<dbReference type="GO" id="GO:0043856">
    <property type="term" value="F:anti-sigma factor antagonist activity"/>
    <property type="evidence" value="ECO:0007669"/>
    <property type="project" value="InterPro"/>
</dbReference>
<dbReference type="Proteomes" id="UP000465361">
    <property type="component" value="Unassembled WGS sequence"/>
</dbReference>
<dbReference type="EMBL" id="BLKW01000002">
    <property type="protein sequence ID" value="GFG74133.1"/>
    <property type="molecule type" value="Genomic_DNA"/>
</dbReference>
<dbReference type="InterPro" id="IPR002645">
    <property type="entry name" value="STAS_dom"/>
</dbReference>